<name>A0AAW7PUM4_9BACT</name>
<organism evidence="1 2">
    <name type="scientific">Aliarcobacter butzleri</name>
    <dbReference type="NCBI Taxonomy" id="28197"/>
    <lineage>
        <taxon>Bacteria</taxon>
        <taxon>Pseudomonadati</taxon>
        <taxon>Campylobacterota</taxon>
        <taxon>Epsilonproteobacteria</taxon>
        <taxon>Campylobacterales</taxon>
        <taxon>Arcobacteraceae</taxon>
        <taxon>Aliarcobacter</taxon>
    </lineage>
</organism>
<dbReference type="Proteomes" id="UP001170288">
    <property type="component" value="Unassembled WGS sequence"/>
</dbReference>
<dbReference type="EMBL" id="JAPZCX010000001">
    <property type="protein sequence ID" value="MDN5069447.1"/>
    <property type="molecule type" value="Genomic_DNA"/>
</dbReference>
<proteinExistence type="predicted"/>
<reference evidence="1" key="1">
    <citation type="submission" date="2022-12" db="EMBL/GenBank/DDBJ databases">
        <authorList>
            <person name="Uljanovas D."/>
        </authorList>
    </citation>
    <scope>NUCLEOTIDE SEQUENCE</scope>
    <source>
        <strain evidence="1">RCM69</strain>
    </source>
</reference>
<accession>A0AAW7PUM4</accession>
<reference evidence="1" key="2">
    <citation type="journal article" date="2023" name="Microorganisms">
        <title>Genomic Characterization of Arcobacter butzleri Strains Isolated from Various Sources in Lithuania.</title>
        <authorList>
            <person name="Uljanovas D."/>
            <person name="Golz G."/>
            <person name="Fleischmann S."/>
            <person name="Kudirkiene E."/>
            <person name="Kasetiene N."/>
            <person name="Grineviciene A."/>
            <person name="Tamuleviciene E."/>
            <person name="Aksomaitiene J."/>
            <person name="Alter T."/>
            <person name="Malakauskas M."/>
        </authorList>
    </citation>
    <scope>NUCLEOTIDE SEQUENCE</scope>
    <source>
        <strain evidence="1">RCM69</strain>
    </source>
</reference>
<evidence type="ECO:0000313" key="1">
    <source>
        <dbReference type="EMBL" id="MDN5069447.1"/>
    </source>
</evidence>
<protein>
    <submittedName>
        <fullName evidence="1">Uncharacterized protein</fullName>
    </submittedName>
</protein>
<dbReference type="AlphaFoldDB" id="A0AAW7PUM4"/>
<dbReference type="RefSeq" id="WP_301371813.1">
    <property type="nucleotide sequence ID" value="NZ_JAPZCX010000001.1"/>
</dbReference>
<gene>
    <name evidence="1" type="ORF">O8C76_00205</name>
</gene>
<evidence type="ECO:0000313" key="2">
    <source>
        <dbReference type="Proteomes" id="UP001170288"/>
    </source>
</evidence>
<comment type="caution">
    <text evidence="1">The sequence shown here is derived from an EMBL/GenBank/DDBJ whole genome shotgun (WGS) entry which is preliminary data.</text>
</comment>
<sequence length="508" mass="60083">MKKENKNNGIKDIGKEYFKTISNRNIAFWKEYTYDAKQIASNNNIRTIMKGLKNPIKIQIPSKENIRYKNIETFEDHYLSNNLVLEMIIRNKEFQNYLYAIEVIDFEFENKPIELKESYSKKLQRELIEKFGFNIKDNYKLIFHHPYIKEEIEKYLTNISNENLILNPPYIRDIKNGLRKVIDFYLKKKKLYLFIPPSKYEIITNEDDKNANKKRLYAKIISPTSGKPDFILLSVYEDYKKYHHRVDDLIYFLPELKLEVIDTIDDNLIENNLSHLGIPVVTFGTEKIVSLAEENFPIEFLDKEFIESLSIEETIDSHFESSMIESILPKLKLMSSKSITNTINPNLSQQEANAIILNLKNASDSVKSFAEIFNKEVEEIVKVKNSNHISKTKELRNRDYANAFYIYDLYSIIEDEFNKKIVELRNEGEINKNKVKDSSNFETKERKSSEYNKISRLLKENESLFSKTYLDKEIEKITNIEISKIRGLHSLMKEYIEKYKFKNIILGK</sequence>